<dbReference type="AlphaFoldDB" id="A0A2P2JH72"/>
<name>A0A2P2JH72_RHIMU</name>
<evidence type="ECO:0000313" key="1">
    <source>
        <dbReference type="EMBL" id="MBW92823.1"/>
    </source>
</evidence>
<accession>A0A2P2JH72</accession>
<dbReference type="EMBL" id="GGEC01012340">
    <property type="protein sequence ID" value="MBW92823.1"/>
    <property type="molecule type" value="Transcribed_RNA"/>
</dbReference>
<protein>
    <submittedName>
        <fullName evidence="1">Uncharacterized protein</fullName>
    </submittedName>
</protein>
<reference evidence="1" key="1">
    <citation type="submission" date="2018-02" db="EMBL/GenBank/DDBJ databases">
        <title>Rhizophora mucronata_Transcriptome.</title>
        <authorList>
            <person name="Meera S.P."/>
            <person name="Sreeshan A."/>
            <person name="Augustine A."/>
        </authorList>
    </citation>
    <scope>NUCLEOTIDE SEQUENCE</scope>
    <source>
        <tissue evidence="1">Leaf</tissue>
    </source>
</reference>
<organism evidence="1">
    <name type="scientific">Rhizophora mucronata</name>
    <name type="common">Asiatic mangrove</name>
    <dbReference type="NCBI Taxonomy" id="61149"/>
    <lineage>
        <taxon>Eukaryota</taxon>
        <taxon>Viridiplantae</taxon>
        <taxon>Streptophyta</taxon>
        <taxon>Embryophyta</taxon>
        <taxon>Tracheophyta</taxon>
        <taxon>Spermatophyta</taxon>
        <taxon>Magnoliopsida</taxon>
        <taxon>eudicotyledons</taxon>
        <taxon>Gunneridae</taxon>
        <taxon>Pentapetalae</taxon>
        <taxon>rosids</taxon>
        <taxon>fabids</taxon>
        <taxon>Malpighiales</taxon>
        <taxon>Rhizophoraceae</taxon>
        <taxon>Rhizophora</taxon>
    </lineage>
</organism>
<dbReference type="PROSITE" id="PS51257">
    <property type="entry name" value="PROKAR_LIPOPROTEIN"/>
    <property type="match status" value="1"/>
</dbReference>
<sequence>MDGLMKTHATGLTTVACIPVKLVFSRLLEKINRPPLKASGKAFGSNRNTEGQAS</sequence>
<proteinExistence type="predicted"/>